<keyword evidence="2" id="KW-0175">Coiled coil</keyword>
<sequence length="265" mass="27204">MSEVPRRDAEAPAPAPAPAGPRGPWRRLWRAARPRATRAQILAGILCAALGLGVVVQVRQTRVSGLDDLREADLVRILDDTSERSDRLAAEVQQLEATRRELTAGSDSAEAAARAAADRARTYGLLAGTLPAAGPGITATVTDPAGTISPTVMIQAVQELRDAGAEALQINGTRVVASTAFTSPGPGAPAGGGVDVGGTIESSPFTILAIGDPTTLSTALDIPGGVRETLRQLGADLSVENSEDLRVTALHVVSAPQYARPATSG</sequence>
<keyword evidence="4" id="KW-1133">Transmembrane helix</keyword>
<keyword evidence="4" id="KW-0812">Transmembrane</keyword>
<protein>
    <submittedName>
        <fullName evidence="5">DUF881 domain-containing protein</fullName>
    </submittedName>
</protein>
<dbReference type="RefSeq" id="WP_380134318.1">
    <property type="nucleotide sequence ID" value="NZ_JBHLUI010000001.1"/>
</dbReference>
<reference evidence="5 6" key="1">
    <citation type="submission" date="2024-09" db="EMBL/GenBank/DDBJ databases">
        <authorList>
            <person name="Sun Q."/>
            <person name="Mori K."/>
        </authorList>
    </citation>
    <scope>NUCLEOTIDE SEQUENCE [LARGE SCALE GENOMIC DNA]</scope>
    <source>
        <strain evidence="5 6">TISTR 1856</strain>
    </source>
</reference>
<evidence type="ECO:0000256" key="1">
    <source>
        <dbReference type="ARBA" id="ARBA00009108"/>
    </source>
</evidence>
<name>A0ABV5LXK3_9ACTN</name>
<evidence type="ECO:0000313" key="6">
    <source>
        <dbReference type="Proteomes" id="UP001589748"/>
    </source>
</evidence>
<evidence type="ECO:0000256" key="4">
    <source>
        <dbReference type="SAM" id="Phobius"/>
    </source>
</evidence>
<gene>
    <name evidence="5" type="ORF">ACFFVI_17800</name>
</gene>
<keyword evidence="6" id="KW-1185">Reference proteome</keyword>
<evidence type="ECO:0000313" key="5">
    <source>
        <dbReference type="EMBL" id="MFB9378817.1"/>
    </source>
</evidence>
<keyword evidence="4" id="KW-0472">Membrane</keyword>
<organism evidence="5 6">
    <name type="scientific">Kineococcus gynurae</name>
    <dbReference type="NCBI Taxonomy" id="452979"/>
    <lineage>
        <taxon>Bacteria</taxon>
        <taxon>Bacillati</taxon>
        <taxon>Actinomycetota</taxon>
        <taxon>Actinomycetes</taxon>
        <taxon>Kineosporiales</taxon>
        <taxon>Kineosporiaceae</taxon>
        <taxon>Kineococcus</taxon>
    </lineage>
</organism>
<dbReference type="InterPro" id="IPR010273">
    <property type="entry name" value="DUF881"/>
</dbReference>
<dbReference type="Pfam" id="PF05949">
    <property type="entry name" value="DUF881"/>
    <property type="match status" value="1"/>
</dbReference>
<dbReference type="PANTHER" id="PTHR37313:SF2">
    <property type="entry name" value="UPF0749 PROTEIN YLXX"/>
    <property type="match status" value="1"/>
</dbReference>
<evidence type="ECO:0000256" key="2">
    <source>
        <dbReference type="SAM" id="Coils"/>
    </source>
</evidence>
<dbReference type="PANTHER" id="PTHR37313">
    <property type="entry name" value="UPF0749 PROTEIN RV1825"/>
    <property type="match status" value="1"/>
</dbReference>
<dbReference type="Proteomes" id="UP001589748">
    <property type="component" value="Unassembled WGS sequence"/>
</dbReference>
<feature type="coiled-coil region" evidence="2">
    <location>
        <begin position="78"/>
        <end position="112"/>
    </location>
</feature>
<feature type="compositionally biased region" description="Basic and acidic residues" evidence="3">
    <location>
        <begin position="1"/>
        <end position="10"/>
    </location>
</feature>
<dbReference type="EMBL" id="JBHMDM010000012">
    <property type="protein sequence ID" value="MFB9378817.1"/>
    <property type="molecule type" value="Genomic_DNA"/>
</dbReference>
<feature type="region of interest" description="Disordered" evidence="3">
    <location>
        <begin position="1"/>
        <end position="25"/>
    </location>
</feature>
<proteinExistence type="inferred from homology"/>
<feature type="transmembrane region" description="Helical" evidence="4">
    <location>
        <begin position="36"/>
        <end position="56"/>
    </location>
</feature>
<dbReference type="Gene3D" id="3.30.70.1880">
    <property type="entry name" value="Protein of unknown function DUF881"/>
    <property type="match status" value="1"/>
</dbReference>
<comment type="caution">
    <text evidence="5">The sequence shown here is derived from an EMBL/GenBank/DDBJ whole genome shotgun (WGS) entry which is preliminary data.</text>
</comment>
<evidence type="ECO:0000256" key="3">
    <source>
        <dbReference type="SAM" id="MobiDB-lite"/>
    </source>
</evidence>
<comment type="similarity">
    <text evidence="1">Belongs to the UPF0749 family.</text>
</comment>
<accession>A0ABV5LXK3</accession>